<feature type="transmembrane region" description="Helical" evidence="7">
    <location>
        <begin position="80"/>
        <end position="104"/>
    </location>
</feature>
<evidence type="ECO:0000256" key="3">
    <source>
        <dbReference type="ARBA" id="ARBA00022475"/>
    </source>
</evidence>
<dbReference type="GO" id="GO:0005886">
    <property type="term" value="C:plasma membrane"/>
    <property type="evidence" value="ECO:0007669"/>
    <property type="project" value="UniProtKB-SubCell"/>
</dbReference>
<evidence type="ECO:0000313" key="8">
    <source>
        <dbReference type="EMBL" id="SHN25454.1"/>
    </source>
</evidence>
<proteinExistence type="inferred from homology"/>
<keyword evidence="4 7" id="KW-0812">Transmembrane</keyword>
<feature type="transmembrane region" description="Helical" evidence="7">
    <location>
        <begin position="334"/>
        <end position="354"/>
    </location>
</feature>
<reference evidence="8 9" key="1">
    <citation type="submission" date="2016-11" db="EMBL/GenBank/DDBJ databases">
        <authorList>
            <person name="Jaros S."/>
            <person name="Januszkiewicz K."/>
            <person name="Wedrychowicz H."/>
        </authorList>
    </citation>
    <scope>NUCLEOTIDE SEQUENCE [LARGE SCALE GENOMIC DNA]</scope>
    <source>
        <strain evidence="8 9">CGMCC 1.6102</strain>
    </source>
</reference>
<dbReference type="PIRSF" id="PIRSF004810">
    <property type="entry name" value="ChrA"/>
    <property type="match status" value="1"/>
</dbReference>
<feature type="transmembrane region" description="Helical" evidence="7">
    <location>
        <begin position="383"/>
        <end position="399"/>
    </location>
</feature>
<name>A0A1M7Q598_9BACT</name>
<dbReference type="PANTHER" id="PTHR33567:SF3">
    <property type="entry name" value="CHROMATE ION TRANSPORTER (EUROFUNG)"/>
    <property type="match status" value="1"/>
</dbReference>
<dbReference type="Proteomes" id="UP000184513">
    <property type="component" value="Unassembled WGS sequence"/>
</dbReference>
<feature type="transmembrane region" description="Helical" evidence="7">
    <location>
        <begin position="116"/>
        <end position="135"/>
    </location>
</feature>
<organism evidence="8 9">
    <name type="scientific">Cyclobacterium lianum</name>
    <dbReference type="NCBI Taxonomy" id="388280"/>
    <lineage>
        <taxon>Bacteria</taxon>
        <taxon>Pseudomonadati</taxon>
        <taxon>Bacteroidota</taxon>
        <taxon>Cytophagia</taxon>
        <taxon>Cytophagales</taxon>
        <taxon>Cyclobacteriaceae</taxon>
        <taxon>Cyclobacterium</taxon>
    </lineage>
</organism>
<evidence type="ECO:0000256" key="6">
    <source>
        <dbReference type="ARBA" id="ARBA00023136"/>
    </source>
</evidence>
<keyword evidence="6 7" id="KW-0472">Membrane</keyword>
<dbReference type="InterPro" id="IPR003370">
    <property type="entry name" value="Chromate_transpt"/>
</dbReference>
<dbReference type="AlphaFoldDB" id="A0A1M7Q598"/>
<dbReference type="NCBIfam" id="TIGR00937">
    <property type="entry name" value="2A51"/>
    <property type="match status" value="1"/>
</dbReference>
<dbReference type="OrthoDB" id="9788907at2"/>
<gene>
    <name evidence="8" type="ORF">SAMN04488057_11425</name>
</gene>
<feature type="transmembrane region" description="Helical" evidence="7">
    <location>
        <begin position="296"/>
        <end position="322"/>
    </location>
</feature>
<keyword evidence="5 7" id="KW-1133">Transmembrane helix</keyword>
<evidence type="ECO:0000256" key="5">
    <source>
        <dbReference type="ARBA" id="ARBA00022989"/>
    </source>
</evidence>
<evidence type="ECO:0000256" key="2">
    <source>
        <dbReference type="ARBA" id="ARBA00005262"/>
    </source>
</evidence>
<dbReference type="STRING" id="388280.SAMN04488057_11425"/>
<feature type="transmembrane region" description="Helical" evidence="7">
    <location>
        <begin position="16"/>
        <end position="39"/>
    </location>
</feature>
<comment type="similarity">
    <text evidence="2">Belongs to the chromate ion transporter (CHR) (TC 2.A.51) family.</text>
</comment>
<dbReference type="Pfam" id="PF02417">
    <property type="entry name" value="Chromate_transp"/>
    <property type="match status" value="2"/>
</dbReference>
<evidence type="ECO:0000313" key="9">
    <source>
        <dbReference type="Proteomes" id="UP000184513"/>
    </source>
</evidence>
<evidence type="ECO:0000256" key="1">
    <source>
        <dbReference type="ARBA" id="ARBA00004651"/>
    </source>
</evidence>
<sequence>MTIIRRVRYYIYLKDVLVLSLTAFGGPQVFLAMVIDLMVKRRGYITEKDLLELNALCLVLPGPTSTQTISAIGFRIGGPALAYLSLLVWIFPATSLMIATAFLIEHLQANTEGALGFAKFIQPMAIGYIIYASQITIKKMIHTVEAALLMMIAAFVAFFYNSPFIFPIMLVIGGLITTHNYNKQPVIEEKSKISISWSNFILWAGVLIAAALLGHYTRLLPVRLFENFYRNGSLIFGGGQVLVPYLYTEFVEFKNYLSSEEFLTGYAISQSVPGPTFSISSYIGALSLRDMGATGMITGGLISAAGIFLPGTFLIFFIIRFWDELKKYRPVRAALEGVNAVSCGMLIAAAYLLFEPLDNNLFNIAAIIGTFALLQFSKIPSPLIIVMGVLAGISYQWLMNSTIWPFA</sequence>
<keyword evidence="3" id="KW-1003">Cell membrane</keyword>
<protein>
    <submittedName>
        <fullName evidence="8">Chromate transporter</fullName>
    </submittedName>
</protein>
<dbReference type="RefSeq" id="WP_073096551.1">
    <property type="nucleotide sequence ID" value="NZ_FRCY01000014.1"/>
</dbReference>
<dbReference type="EMBL" id="FRCY01000014">
    <property type="protein sequence ID" value="SHN25454.1"/>
    <property type="molecule type" value="Genomic_DNA"/>
</dbReference>
<dbReference type="PANTHER" id="PTHR33567">
    <property type="entry name" value="CHROMATE ION TRANSPORTER (EUROFUNG)"/>
    <property type="match status" value="1"/>
</dbReference>
<feature type="transmembrane region" description="Helical" evidence="7">
    <location>
        <begin position="147"/>
        <end position="176"/>
    </location>
</feature>
<dbReference type="InterPro" id="IPR014047">
    <property type="entry name" value="Chr_Tranpt_l_chain"/>
</dbReference>
<feature type="transmembrane region" description="Helical" evidence="7">
    <location>
        <begin position="196"/>
        <end position="216"/>
    </location>
</feature>
<evidence type="ECO:0000256" key="4">
    <source>
        <dbReference type="ARBA" id="ARBA00022692"/>
    </source>
</evidence>
<accession>A0A1M7Q598</accession>
<comment type="subcellular location">
    <subcellularLocation>
        <location evidence="1">Cell membrane</location>
        <topology evidence="1">Multi-pass membrane protein</topology>
    </subcellularLocation>
</comment>
<evidence type="ECO:0000256" key="7">
    <source>
        <dbReference type="SAM" id="Phobius"/>
    </source>
</evidence>
<dbReference type="GO" id="GO:0015109">
    <property type="term" value="F:chromate transmembrane transporter activity"/>
    <property type="evidence" value="ECO:0007669"/>
    <property type="project" value="InterPro"/>
</dbReference>
<keyword evidence="9" id="KW-1185">Reference proteome</keyword>